<reference evidence="1 2" key="2">
    <citation type="journal article" date="2022" name="Mol. Ecol. Resour.">
        <title>The genomes of chicory, endive, great burdock and yacon provide insights into Asteraceae paleo-polyploidization history and plant inulin production.</title>
        <authorList>
            <person name="Fan W."/>
            <person name="Wang S."/>
            <person name="Wang H."/>
            <person name="Wang A."/>
            <person name="Jiang F."/>
            <person name="Liu H."/>
            <person name="Zhao H."/>
            <person name="Xu D."/>
            <person name="Zhang Y."/>
        </authorList>
    </citation>
    <scope>NUCLEOTIDE SEQUENCE [LARGE SCALE GENOMIC DNA]</scope>
    <source>
        <strain evidence="2">cv. Yunnan</strain>
        <tissue evidence="1">Leaves</tissue>
    </source>
</reference>
<organism evidence="1 2">
    <name type="scientific">Smallanthus sonchifolius</name>
    <dbReference type="NCBI Taxonomy" id="185202"/>
    <lineage>
        <taxon>Eukaryota</taxon>
        <taxon>Viridiplantae</taxon>
        <taxon>Streptophyta</taxon>
        <taxon>Embryophyta</taxon>
        <taxon>Tracheophyta</taxon>
        <taxon>Spermatophyta</taxon>
        <taxon>Magnoliopsida</taxon>
        <taxon>eudicotyledons</taxon>
        <taxon>Gunneridae</taxon>
        <taxon>Pentapetalae</taxon>
        <taxon>asterids</taxon>
        <taxon>campanulids</taxon>
        <taxon>Asterales</taxon>
        <taxon>Asteraceae</taxon>
        <taxon>Asteroideae</taxon>
        <taxon>Heliantheae alliance</taxon>
        <taxon>Millerieae</taxon>
        <taxon>Smallanthus</taxon>
    </lineage>
</organism>
<dbReference type="Proteomes" id="UP001056120">
    <property type="component" value="Linkage Group LG14"/>
</dbReference>
<evidence type="ECO:0000313" key="1">
    <source>
        <dbReference type="EMBL" id="KAI3785043.1"/>
    </source>
</evidence>
<comment type="caution">
    <text evidence="1">The sequence shown here is derived from an EMBL/GenBank/DDBJ whole genome shotgun (WGS) entry which is preliminary data.</text>
</comment>
<keyword evidence="2" id="KW-1185">Reference proteome</keyword>
<dbReference type="EMBL" id="CM042031">
    <property type="protein sequence ID" value="KAI3785043.1"/>
    <property type="molecule type" value="Genomic_DNA"/>
</dbReference>
<proteinExistence type="predicted"/>
<gene>
    <name evidence="1" type="ORF">L1987_44152</name>
</gene>
<reference evidence="2" key="1">
    <citation type="journal article" date="2022" name="Mol. Ecol. Resour.">
        <title>The genomes of chicory, endive, great burdock and yacon provide insights into Asteraceae palaeo-polyploidization history and plant inulin production.</title>
        <authorList>
            <person name="Fan W."/>
            <person name="Wang S."/>
            <person name="Wang H."/>
            <person name="Wang A."/>
            <person name="Jiang F."/>
            <person name="Liu H."/>
            <person name="Zhao H."/>
            <person name="Xu D."/>
            <person name="Zhang Y."/>
        </authorList>
    </citation>
    <scope>NUCLEOTIDE SEQUENCE [LARGE SCALE GENOMIC DNA]</scope>
    <source>
        <strain evidence="2">cv. Yunnan</strain>
    </source>
</reference>
<accession>A0ACB9GPQ2</accession>
<sequence length="79" mass="9163">MDVLWSILAQVFETQRKGFTSKKDHRRFLCCPPSPICFRTLFFQFFGDRFSDFGSCCLPSQFAVISSFVNAWSHKQLDG</sequence>
<protein>
    <submittedName>
        <fullName evidence="1">Uncharacterized protein</fullName>
    </submittedName>
</protein>
<name>A0ACB9GPQ2_9ASTR</name>
<evidence type="ECO:0000313" key="2">
    <source>
        <dbReference type="Proteomes" id="UP001056120"/>
    </source>
</evidence>